<proteinExistence type="predicted"/>
<dbReference type="Proteomes" id="UP001167357">
    <property type="component" value="Unassembled WGS sequence"/>
</dbReference>
<reference evidence="1" key="1">
    <citation type="submission" date="2022-04" db="EMBL/GenBank/DDBJ databases">
        <title>Genomic comparison of 19 strains of Xanthomonas nasturtii, a newly emerging watercress pathogen.</title>
        <authorList>
            <person name="Harrison J."/>
            <person name="Greer S."/>
            <person name="Hussain R."/>
            <person name="Lascelles D."/>
            <person name="Roberts M."/>
            <person name="Carter B."/>
            <person name="Bryning A."/>
            <person name="Carroll S."/>
            <person name="Aspin A."/>
            <person name="Cruz L."/>
            <person name="Cruz J."/>
            <person name="Grant M."/>
            <person name="Vicente J."/>
            <person name="Studholme D.J."/>
        </authorList>
    </citation>
    <scope>NUCLEOTIDE SEQUENCE</scope>
    <source>
        <strain evidence="1">10016B</strain>
    </source>
</reference>
<sequence>MEVMFWGDDDLEATFGVVSAAATLSSEVGMSQGAGWRLRAGQIIVNGNEVAAGLPLPAKEEPVGMRIVIGAPTRVMFYRGTELVGQADANLSGPLHFAVSIASTKAQGLRCFVNSGQWQGTSPAVNGASWVQALEPAPATFVSSEDYMSAPGDTPANQAYQGIISPEGLATIASVSFWPWDGSSRGGTAQLRVQDVEGALDALALSSARDVPVAVRQVVQGQPLSSASPVSRYVLDRIDIESDGSKALVLRDAHEDLDGPLNCAVFLPPQGDALAWQPQPVVIGTVRSVPGIKVNSDGSAQWLSDAPLASVGTVLDRGAAILAGTGYALASGGQQLAMTSPPLGPLVADVSTHADLEPATLRQALAAVFGRIDKSAWSGADADALDLATGYAGVGYYASQAATPRQALSSILPSYAADWWQDGEGVLRLSRLVDPDDATDADLAFELDWRELQADLVVMPDLAPNLSRRMGYQPNALVLAAGDLITDLAQLSPATRQQLTVEYRGQVYAAGTLASRYAHAETAAPMVSRFDRREDAQAEIDRVIRLYAVPRYFYAGRLTGRTDLQLRPGQIGRITYHRYGLQAGRKVLVTGVTSNRVTGEHALKFWGA</sequence>
<name>A0ABT0LN37_9XANT</name>
<evidence type="ECO:0000313" key="1">
    <source>
        <dbReference type="EMBL" id="MCL1550452.1"/>
    </source>
</evidence>
<dbReference type="RefSeq" id="WP_249047421.1">
    <property type="nucleotide sequence ID" value="NZ_JAMBEC010000006.1"/>
</dbReference>
<organism evidence="1 2">
    <name type="scientific">Xanthomonas nasturtii</name>
    <dbReference type="NCBI Taxonomy" id="1843581"/>
    <lineage>
        <taxon>Bacteria</taxon>
        <taxon>Pseudomonadati</taxon>
        <taxon>Pseudomonadota</taxon>
        <taxon>Gammaproteobacteria</taxon>
        <taxon>Lysobacterales</taxon>
        <taxon>Lysobacteraceae</taxon>
        <taxon>Xanthomonas</taxon>
    </lineage>
</organism>
<gene>
    <name evidence="1" type="ORF">M3O51_03740</name>
</gene>
<keyword evidence="2" id="KW-1185">Reference proteome</keyword>
<dbReference type="EMBL" id="JAMBED010000005">
    <property type="protein sequence ID" value="MCL1550452.1"/>
    <property type="molecule type" value="Genomic_DNA"/>
</dbReference>
<comment type="caution">
    <text evidence="1">The sequence shown here is derived from an EMBL/GenBank/DDBJ whole genome shotgun (WGS) entry which is preliminary data.</text>
</comment>
<protein>
    <submittedName>
        <fullName evidence="1">Uncharacterized protein</fullName>
    </submittedName>
</protein>
<evidence type="ECO:0000313" key="2">
    <source>
        <dbReference type="Proteomes" id="UP001167357"/>
    </source>
</evidence>
<accession>A0ABT0LN37</accession>